<dbReference type="SFLD" id="SFLDG01084">
    <property type="entry name" value="Uncharacterised_Radical_SAM_Su"/>
    <property type="match status" value="1"/>
</dbReference>
<dbReference type="RefSeq" id="WP_223790909.1">
    <property type="nucleotide sequence ID" value="NZ_JAIOUQ010000003.1"/>
</dbReference>
<accession>A0A8T5UMZ8</accession>
<organism evidence="5 6">
    <name type="scientific">Methanobacterium spitsbergense</name>
    <dbReference type="NCBI Taxonomy" id="2874285"/>
    <lineage>
        <taxon>Archaea</taxon>
        <taxon>Methanobacteriati</taxon>
        <taxon>Methanobacteriota</taxon>
        <taxon>Methanomada group</taxon>
        <taxon>Methanobacteria</taxon>
        <taxon>Methanobacteriales</taxon>
        <taxon>Methanobacteriaceae</taxon>
        <taxon>Methanobacterium</taxon>
    </lineage>
</organism>
<evidence type="ECO:0000256" key="2">
    <source>
        <dbReference type="ARBA" id="ARBA00023004"/>
    </source>
</evidence>
<sequence length="271" mass="31970">MKIQEIISKSIISKTGIPSADYVINPYIGCIHSCFYCYAKFMKRFTGHKENWGDFIDIKINAPALIPVLKDYKSSKYTGKRILLSSVTDPYIPLERKYEVTRKILQKLIPHQPHLIILTKSDLVIRDLDLIKQFENKEIGFSFSTLEEDIQEKVEPGASSIKNRLKALKTIHEEHITSYVFVSPIIPFITNWKEIISQTRSYADYFMFENLNIVGNIWGSVNRWLKTEFPDIIQDYKDIYFEDSIFWERIEEEIITFCQTEKLECKMYFHH</sequence>
<evidence type="ECO:0000313" key="5">
    <source>
        <dbReference type="EMBL" id="MBZ2165302.1"/>
    </source>
</evidence>
<dbReference type="InterPro" id="IPR058240">
    <property type="entry name" value="rSAM_sf"/>
</dbReference>
<keyword evidence="3" id="KW-0411">Iron-sulfur</keyword>
<evidence type="ECO:0000256" key="3">
    <source>
        <dbReference type="ARBA" id="ARBA00023014"/>
    </source>
</evidence>
<keyword evidence="1" id="KW-0479">Metal-binding</keyword>
<dbReference type="CDD" id="cd01335">
    <property type="entry name" value="Radical_SAM"/>
    <property type="match status" value="1"/>
</dbReference>
<evidence type="ECO:0000313" key="6">
    <source>
        <dbReference type="Proteomes" id="UP000825933"/>
    </source>
</evidence>
<dbReference type="EMBL" id="JAIOUQ010000003">
    <property type="protein sequence ID" value="MBZ2165302.1"/>
    <property type="molecule type" value="Genomic_DNA"/>
</dbReference>
<dbReference type="SUPFAM" id="SSF102114">
    <property type="entry name" value="Radical SAM enzymes"/>
    <property type="match status" value="1"/>
</dbReference>
<dbReference type="PANTHER" id="PTHR43432:SF3">
    <property type="entry name" value="SLR0285 PROTEIN"/>
    <property type="match status" value="1"/>
</dbReference>
<dbReference type="AlphaFoldDB" id="A0A8T5UMZ8"/>
<evidence type="ECO:0000256" key="1">
    <source>
        <dbReference type="ARBA" id="ARBA00022723"/>
    </source>
</evidence>
<dbReference type="InterPro" id="IPR040086">
    <property type="entry name" value="MJ0683-like"/>
</dbReference>
<feature type="domain" description="Radical SAM core" evidence="4">
    <location>
        <begin position="24"/>
        <end position="190"/>
    </location>
</feature>
<dbReference type="InterPro" id="IPR007197">
    <property type="entry name" value="rSAM"/>
</dbReference>
<comment type="caution">
    <text evidence="5">The sequence shown here is derived from an EMBL/GenBank/DDBJ whole genome shotgun (WGS) entry which is preliminary data.</text>
</comment>
<reference evidence="6" key="1">
    <citation type="journal article" date="2022" name="Microbiol. Resour. Announc.">
        <title>Draft Genome Sequence of a Methanogenic Archaeon from West Spitsbergen Permafrost.</title>
        <authorList>
            <person name="Trubitsyn V."/>
            <person name="Rivkina E."/>
            <person name="Shcherbakova V."/>
        </authorList>
    </citation>
    <scope>NUCLEOTIDE SEQUENCE [LARGE SCALE GENOMIC DNA]</scope>
    <source>
        <strain evidence="6">VT</strain>
    </source>
</reference>
<dbReference type="GO" id="GO:0003824">
    <property type="term" value="F:catalytic activity"/>
    <property type="evidence" value="ECO:0007669"/>
    <property type="project" value="InterPro"/>
</dbReference>
<name>A0A8T5UMZ8_9EURY</name>
<keyword evidence="2" id="KW-0408">Iron</keyword>
<dbReference type="Pfam" id="PF04055">
    <property type="entry name" value="Radical_SAM"/>
    <property type="match status" value="1"/>
</dbReference>
<keyword evidence="6" id="KW-1185">Reference proteome</keyword>
<dbReference type="SFLD" id="SFLDS00029">
    <property type="entry name" value="Radical_SAM"/>
    <property type="match status" value="1"/>
</dbReference>
<dbReference type="GO" id="GO:0051536">
    <property type="term" value="F:iron-sulfur cluster binding"/>
    <property type="evidence" value="ECO:0007669"/>
    <property type="project" value="UniProtKB-KW"/>
</dbReference>
<dbReference type="GO" id="GO:0046872">
    <property type="term" value="F:metal ion binding"/>
    <property type="evidence" value="ECO:0007669"/>
    <property type="project" value="UniProtKB-KW"/>
</dbReference>
<gene>
    <name evidence="5" type="ORF">K8N75_04510</name>
</gene>
<dbReference type="PANTHER" id="PTHR43432">
    <property type="entry name" value="SLR0285 PROTEIN"/>
    <property type="match status" value="1"/>
</dbReference>
<protein>
    <submittedName>
        <fullName evidence="5">Radical SAM protein</fullName>
    </submittedName>
</protein>
<dbReference type="Proteomes" id="UP000825933">
    <property type="component" value="Unassembled WGS sequence"/>
</dbReference>
<proteinExistence type="predicted"/>
<evidence type="ECO:0000259" key="4">
    <source>
        <dbReference type="Pfam" id="PF04055"/>
    </source>
</evidence>
<dbReference type="Gene3D" id="3.80.30.30">
    <property type="match status" value="1"/>
</dbReference>